<dbReference type="CDD" id="cd03230">
    <property type="entry name" value="ABC_DR_subfamily_A"/>
    <property type="match status" value="1"/>
</dbReference>
<dbReference type="InterPro" id="IPR003593">
    <property type="entry name" value="AAA+_ATPase"/>
</dbReference>
<keyword evidence="6" id="KW-1185">Reference proteome</keyword>
<dbReference type="PANTHER" id="PTHR42939">
    <property type="entry name" value="ABC TRANSPORTER ATP-BINDING PROTEIN ALBC-RELATED"/>
    <property type="match status" value="1"/>
</dbReference>
<gene>
    <name evidence="5" type="ORF">HDG69_001820</name>
</gene>
<evidence type="ECO:0000256" key="2">
    <source>
        <dbReference type="ARBA" id="ARBA00022741"/>
    </source>
</evidence>
<proteinExistence type="predicted"/>
<name>A0ABX2A3C4_9MICO</name>
<dbReference type="InterPro" id="IPR003439">
    <property type="entry name" value="ABC_transporter-like_ATP-bd"/>
</dbReference>
<evidence type="ECO:0000313" key="6">
    <source>
        <dbReference type="Proteomes" id="UP000757540"/>
    </source>
</evidence>
<dbReference type="EMBL" id="JABEZU010000002">
    <property type="protein sequence ID" value="NOV97245.1"/>
    <property type="molecule type" value="Genomic_DNA"/>
</dbReference>
<evidence type="ECO:0000259" key="4">
    <source>
        <dbReference type="PROSITE" id="PS50893"/>
    </source>
</evidence>
<dbReference type="InterPro" id="IPR051782">
    <property type="entry name" value="ABC_Transporter_VariousFunc"/>
</dbReference>
<dbReference type="SUPFAM" id="SSF52540">
    <property type="entry name" value="P-loop containing nucleoside triphosphate hydrolases"/>
    <property type="match status" value="1"/>
</dbReference>
<dbReference type="InterPro" id="IPR027417">
    <property type="entry name" value="P-loop_NTPase"/>
</dbReference>
<dbReference type="PROSITE" id="PS50893">
    <property type="entry name" value="ABC_TRANSPORTER_2"/>
    <property type="match status" value="1"/>
</dbReference>
<dbReference type="RefSeq" id="WP_246256399.1">
    <property type="nucleotide sequence ID" value="NZ_BAAAML010000014.1"/>
</dbReference>
<evidence type="ECO:0000256" key="1">
    <source>
        <dbReference type="ARBA" id="ARBA00022448"/>
    </source>
</evidence>
<keyword evidence="1" id="KW-0813">Transport</keyword>
<dbReference type="Pfam" id="PF00005">
    <property type="entry name" value="ABC_tran"/>
    <property type="match status" value="1"/>
</dbReference>
<accession>A0ABX2A3C4</accession>
<feature type="domain" description="ABC transporter" evidence="4">
    <location>
        <begin position="22"/>
        <end position="244"/>
    </location>
</feature>
<evidence type="ECO:0000256" key="3">
    <source>
        <dbReference type="ARBA" id="ARBA00022840"/>
    </source>
</evidence>
<protein>
    <submittedName>
        <fullName evidence="5">ABC-2 type transport system ATP-binding protein</fullName>
    </submittedName>
</protein>
<dbReference type="SMART" id="SM00382">
    <property type="entry name" value="AAA"/>
    <property type="match status" value="1"/>
</dbReference>
<dbReference type="Proteomes" id="UP000757540">
    <property type="component" value="Unassembled WGS sequence"/>
</dbReference>
<dbReference type="PANTHER" id="PTHR42939:SF1">
    <property type="entry name" value="ABC TRANSPORTER ATP-BINDING PROTEIN ALBC-RELATED"/>
    <property type="match status" value="1"/>
</dbReference>
<comment type="caution">
    <text evidence="5">The sequence shown here is derived from an EMBL/GenBank/DDBJ whole genome shotgun (WGS) entry which is preliminary data.</text>
</comment>
<dbReference type="Gene3D" id="3.40.50.300">
    <property type="entry name" value="P-loop containing nucleotide triphosphate hydrolases"/>
    <property type="match status" value="1"/>
</dbReference>
<sequence length="249" mass="27192">MATTPLPMAPEEATMTSEHALVSVRGLTVRYGTRTALDDLDLELPAGRIIGLLGENGCGKSTLLKTLAGLYADYTGEVRVGGHAPGPRSKALVSYLPDRSSLPDHVRVRYCLDLFSDMFADFDTAKAREMIAGFGLDESMRLKEMSKGMREKVQVSLAMARRARVFLLDEPISGVDPAARDGILDRILGNLEPGSSLLVATHLVHDLETTLDSVVIMRHGKVLLEGEVDDLRAEHGSSLDQIFRKVYRS</sequence>
<keyword evidence="2" id="KW-0547">Nucleotide-binding</keyword>
<organism evidence="5 6">
    <name type="scientific">Isoptericola halotolerans</name>
    <dbReference type="NCBI Taxonomy" id="300560"/>
    <lineage>
        <taxon>Bacteria</taxon>
        <taxon>Bacillati</taxon>
        <taxon>Actinomycetota</taxon>
        <taxon>Actinomycetes</taxon>
        <taxon>Micrococcales</taxon>
        <taxon>Promicromonosporaceae</taxon>
        <taxon>Isoptericola</taxon>
    </lineage>
</organism>
<dbReference type="GO" id="GO:0005524">
    <property type="term" value="F:ATP binding"/>
    <property type="evidence" value="ECO:0007669"/>
    <property type="project" value="UniProtKB-KW"/>
</dbReference>
<reference evidence="5 6" key="1">
    <citation type="submission" date="2020-05" db="EMBL/GenBank/DDBJ databases">
        <title>Genomic Encyclopedia of Type Strains, Phase III (KMG-III): the genomes of soil and plant-associated and newly described type strains.</title>
        <authorList>
            <person name="Whitman W."/>
        </authorList>
    </citation>
    <scope>NUCLEOTIDE SEQUENCE [LARGE SCALE GENOMIC DNA]</scope>
    <source>
        <strain evidence="5 6">KCTC 19046</strain>
    </source>
</reference>
<keyword evidence="3 5" id="KW-0067">ATP-binding</keyword>
<evidence type="ECO:0000313" key="5">
    <source>
        <dbReference type="EMBL" id="NOV97245.1"/>
    </source>
</evidence>